<dbReference type="GeneID" id="82813570"/>
<evidence type="ECO:0000256" key="1">
    <source>
        <dbReference type="ARBA" id="ARBA00006479"/>
    </source>
</evidence>
<dbReference type="RefSeq" id="WP_122953188.1">
    <property type="nucleotide sequence ID" value="NZ_BJOD01000051.1"/>
</dbReference>
<evidence type="ECO:0000256" key="6">
    <source>
        <dbReference type="ARBA" id="ARBA00022777"/>
    </source>
</evidence>
<dbReference type="EMBL" id="RHHN01000051">
    <property type="protein sequence ID" value="RNB52808.1"/>
    <property type="molecule type" value="Genomic_DNA"/>
</dbReference>
<dbReference type="PANTHER" id="PTHR18964:SF149">
    <property type="entry name" value="BIFUNCTIONAL UDP-N-ACETYLGLUCOSAMINE 2-EPIMERASE_N-ACETYLMANNOSAMINE KINASE"/>
    <property type="match status" value="1"/>
</dbReference>
<dbReference type="InterPro" id="IPR043129">
    <property type="entry name" value="ATPase_NBD"/>
</dbReference>
<dbReference type="InterPro" id="IPR004654">
    <property type="entry name" value="ROK_glcA"/>
</dbReference>
<gene>
    <name evidence="9" type="ORF">BAG01nite_39540</name>
    <name evidence="10" type="ORF">EB820_18260</name>
</gene>
<dbReference type="Gene3D" id="3.30.420.40">
    <property type="match status" value="2"/>
</dbReference>
<reference evidence="10 11" key="1">
    <citation type="submission" date="2018-10" db="EMBL/GenBank/DDBJ databases">
        <title>Phylogenomics of Brevibacillus.</title>
        <authorList>
            <person name="Dunlap C."/>
        </authorList>
    </citation>
    <scope>NUCLEOTIDE SEQUENCE [LARGE SCALE GENOMIC DNA]</scope>
    <source>
        <strain evidence="10 11">NRRL NRS 1219</strain>
    </source>
</reference>
<sequence>MNKIIVGVDVGGTAIKMALITPDGELVAKTHEPTPVADGEDGVLRKIAEMTRVLLHKHGYAPEQVSGIGVGIPGPIDAQNGIVMQAVNLHWTKPVLLKQKLEALTGRPVAVDNDANAAALGEMWQGAGQGAQDLVLITIGTGVGGGVILNGKVVHGMNGVGGEIGHITMTPDSGALCNCGKTGCLETYTSATAIIREGHLAAENGTSPYLASVLAEKGKLGAKDVFEAAVAGDVAALAIADQVALYLGLALSHLAIVLNPAKFVIGGGVAAAGDFLFSRIRDAFARFVPFAYVVETTKIVAATLGNDAGVYGAGWLIRSQMEE</sequence>
<dbReference type="InterPro" id="IPR049874">
    <property type="entry name" value="ROK_cs"/>
</dbReference>
<dbReference type="GO" id="GO:0005524">
    <property type="term" value="F:ATP binding"/>
    <property type="evidence" value="ECO:0007669"/>
    <property type="project" value="UniProtKB-KW"/>
</dbReference>
<evidence type="ECO:0000256" key="7">
    <source>
        <dbReference type="ARBA" id="ARBA00022840"/>
    </source>
</evidence>
<evidence type="ECO:0000256" key="2">
    <source>
        <dbReference type="ARBA" id="ARBA00012323"/>
    </source>
</evidence>
<evidence type="ECO:0000313" key="12">
    <source>
        <dbReference type="Proteomes" id="UP000317180"/>
    </source>
</evidence>
<keyword evidence="12" id="KW-1185">Reference proteome</keyword>
<reference evidence="9 12" key="2">
    <citation type="submission" date="2019-06" db="EMBL/GenBank/DDBJ databases">
        <title>Whole genome shotgun sequence of Brevibacillus agri NBRC 15538.</title>
        <authorList>
            <person name="Hosoyama A."/>
            <person name="Uohara A."/>
            <person name="Ohji S."/>
            <person name="Ichikawa N."/>
        </authorList>
    </citation>
    <scope>NUCLEOTIDE SEQUENCE [LARGE SCALE GENOMIC DNA]</scope>
    <source>
        <strain evidence="9 12">NBRC 15538</strain>
    </source>
</reference>
<proteinExistence type="inferred from homology"/>
<protein>
    <recommendedName>
        <fullName evidence="3">Glucokinase</fullName>
        <ecNumber evidence="2">2.7.1.2</ecNumber>
    </recommendedName>
    <alternativeName>
        <fullName evidence="8">Glucose kinase</fullName>
    </alternativeName>
</protein>
<dbReference type="GO" id="GO:0004340">
    <property type="term" value="F:glucokinase activity"/>
    <property type="evidence" value="ECO:0007669"/>
    <property type="project" value="UniProtKB-EC"/>
</dbReference>
<dbReference type="EMBL" id="BJOD01000051">
    <property type="protein sequence ID" value="GED27852.1"/>
    <property type="molecule type" value="Genomic_DNA"/>
</dbReference>
<dbReference type="EC" id="2.7.1.2" evidence="2"/>
<keyword evidence="5" id="KW-0547">Nucleotide-binding</keyword>
<evidence type="ECO:0000256" key="8">
    <source>
        <dbReference type="ARBA" id="ARBA00032386"/>
    </source>
</evidence>
<evidence type="ECO:0000256" key="3">
    <source>
        <dbReference type="ARBA" id="ARBA00014701"/>
    </source>
</evidence>
<dbReference type="NCBIfam" id="TIGR00744">
    <property type="entry name" value="ROK_glcA_fam"/>
    <property type="match status" value="1"/>
</dbReference>
<dbReference type="GO" id="GO:0006096">
    <property type="term" value="P:glycolytic process"/>
    <property type="evidence" value="ECO:0007669"/>
    <property type="project" value="InterPro"/>
</dbReference>
<dbReference type="PROSITE" id="PS01125">
    <property type="entry name" value="ROK"/>
    <property type="match status" value="1"/>
</dbReference>
<evidence type="ECO:0000313" key="10">
    <source>
        <dbReference type="EMBL" id="RNB52808.1"/>
    </source>
</evidence>
<dbReference type="PANTHER" id="PTHR18964">
    <property type="entry name" value="ROK (REPRESSOR, ORF, KINASE) FAMILY"/>
    <property type="match status" value="1"/>
</dbReference>
<dbReference type="AlphaFoldDB" id="A0A3M8ANL2"/>
<keyword evidence="6 10" id="KW-0418">Kinase</keyword>
<keyword evidence="7" id="KW-0067">ATP-binding</keyword>
<dbReference type="SUPFAM" id="SSF53067">
    <property type="entry name" value="Actin-like ATPase domain"/>
    <property type="match status" value="1"/>
</dbReference>
<dbReference type="OrthoDB" id="9810372at2"/>
<evidence type="ECO:0000256" key="5">
    <source>
        <dbReference type="ARBA" id="ARBA00022741"/>
    </source>
</evidence>
<dbReference type="Pfam" id="PF00480">
    <property type="entry name" value="ROK"/>
    <property type="match status" value="1"/>
</dbReference>
<name>A0A3M8ANL2_9BACL</name>
<evidence type="ECO:0000313" key="9">
    <source>
        <dbReference type="EMBL" id="GED27852.1"/>
    </source>
</evidence>
<dbReference type="Proteomes" id="UP000276178">
    <property type="component" value="Unassembled WGS sequence"/>
</dbReference>
<evidence type="ECO:0000313" key="11">
    <source>
        <dbReference type="Proteomes" id="UP000276178"/>
    </source>
</evidence>
<comment type="similarity">
    <text evidence="1">Belongs to the ROK (NagC/XylR) family.</text>
</comment>
<comment type="caution">
    <text evidence="10">The sequence shown here is derived from an EMBL/GenBank/DDBJ whole genome shotgun (WGS) entry which is preliminary data.</text>
</comment>
<dbReference type="Proteomes" id="UP000317180">
    <property type="component" value="Unassembled WGS sequence"/>
</dbReference>
<evidence type="ECO:0000256" key="4">
    <source>
        <dbReference type="ARBA" id="ARBA00022679"/>
    </source>
</evidence>
<organism evidence="10 11">
    <name type="scientific">Brevibacillus agri</name>
    <dbReference type="NCBI Taxonomy" id="51101"/>
    <lineage>
        <taxon>Bacteria</taxon>
        <taxon>Bacillati</taxon>
        <taxon>Bacillota</taxon>
        <taxon>Bacilli</taxon>
        <taxon>Bacillales</taxon>
        <taxon>Paenibacillaceae</taxon>
        <taxon>Brevibacillus</taxon>
    </lineage>
</organism>
<accession>A0A3M8ANL2</accession>
<dbReference type="GO" id="GO:0005737">
    <property type="term" value="C:cytoplasm"/>
    <property type="evidence" value="ECO:0007669"/>
    <property type="project" value="InterPro"/>
</dbReference>
<keyword evidence="4 10" id="KW-0808">Transferase</keyword>
<dbReference type="InterPro" id="IPR000600">
    <property type="entry name" value="ROK"/>
</dbReference>